<proteinExistence type="predicted"/>
<dbReference type="RefSeq" id="WP_152943587.1">
    <property type="nucleotide sequence ID" value="NZ_WHYS01000008.1"/>
</dbReference>
<dbReference type="Proteomes" id="UP000474054">
    <property type="component" value="Unassembled WGS sequence"/>
</dbReference>
<dbReference type="AlphaFoldDB" id="A0A6G1T7Y5"/>
<comment type="caution">
    <text evidence="1">The sequence shown here is derived from an EMBL/GenBank/DDBJ whole genome shotgun (WGS) entry which is preliminary data.</text>
</comment>
<protein>
    <submittedName>
        <fullName evidence="1">Uncharacterized protein</fullName>
    </submittedName>
</protein>
<dbReference type="EMBL" id="WHYS01000008">
    <property type="protein sequence ID" value="MQL56609.1"/>
    <property type="molecule type" value="Genomic_DNA"/>
</dbReference>
<reference evidence="1 2" key="1">
    <citation type="submission" date="2019-10" db="EMBL/GenBank/DDBJ databases">
        <title>Comparative genomics of sulfur disproportionating microorganisms.</title>
        <authorList>
            <person name="Ward L.M."/>
            <person name="Bertran E."/>
            <person name="Johnston D."/>
        </authorList>
    </citation>
    <scope>NUCLEOTIDE SEQUENCE [LARGE SCALE GENOMIC DNA]</scope>
    <source>
        <strain evidence="1 2">DSM 3772</strain>
    </source>
</reference>
<gene>
    <name evidence="1" type="ORF">GFB69_13165</name>
</gene>
<name>A0A6G1T7Y5_ACIAM</name>
<organism evidence="1 2">
    <name type="scientific">Acidianus ambivalens</name>
    <name type="common">Desulfurolobus ambivalens</name>
    <dbReference type="NCBI Taxonomy" id="2283"/>
    <lineage>
        <taxon>Archaea</taxon>
        <taxon>Thermoproteota</taxon>
        <taxon>Thermoprotei</taxon>
        <taxon>Sulfolobales</taxon>
        <taxon>Sulfolobaceae</taxon>
        <taxon>Acidianus</taxon>
    </lineage>
</organism>
<evidence type="ECO:0000313" key="2">
    <source>
        <dbReference type="Proteomes" id="UP000474054"/>
    </source>
</evidence>
<sequence length="79" mass="8813">MSGNMGGISLLKMPGEKLEEMINNFIAKRIGESSFEASEIWYFIVDDTTILIKIYASHDLIFTVKAKLSGNDLELVEVS</sequence>
<evidence type="ECO:0000313" key="1">
    <source>
        <dbReference type="EMBL" id="MQL56609.1"/>
    </source>
</evidence>
<accession>A0A6G1T7Y5</accession>